<reference evidence="2" key="1">
    <citation type="submission" date="2020-05" db="EMBL/GenBank/DDBJ databases">
        <authorList>
            <person name="Chiriac C."/>
            <person name="Salcher M."/>
            <person name="Ghai R."/>
            <person name="Kavagutti S V."/>
        </authorList>
    </citation>
    <scope>NUCLEOTIDE SEQUENCE</scope>
</reference>
<protein>
    <submittedName>
        <fullName evidence="2">Unannotated protein</fullName>
    </submittedName>
</protein>
<gene>
    <name evidence="2" type="ORF">UFOPK3772_00070</name>
</gene>
<evidence type="ECO:0000256" key="1">
    <source>
        <dbReference type="SAM" id="MobiDB-lite"/>
    </source>
</evidence>
<feature type="region of interest" description="Disordered" evidence="1">
    <location>
        <begin position="183"/>
        <end position="206"/>
    </location>
</feature>
<sequence>MTDDVQAQGPWDESDVDFGDGVDRVDLGALLVPSTEGMDLQVQVDEQSGNIVQVTLAMLGSAVQVQPYAAPRSGGMWDDVRVQIKKSISASGGLVEEADGPFGVELRAQVKPSDGGTTLQPARFVGAEGPRWFLRAVFLGKSARPGPEATALEGIVRGLVVVRGGEAMPVGAPIAMRLPEAIEQAGPGGRPPVNPFERGPELTEIR</sequence>
<dbReference type="InterPro" id="IPR022183">
    <property type="entry name" value="DUF3710"/>
</dbReference>
<accession>A0A6J7IBJ7</accession>
<dbReference type="EMBL" id="CAFBNE010000002">
    <property type="protein sequence ID" value="CAB4927962.1"/>
    <property type="molecule type" value="Genomic_DNA"/>
</dbReference>
<proteinExistence type="predicted"/>
<evidence type="ECO:0000313" key="2">
    <source>
        <dbReference type="EMBL" id="CAB4927962.1"/>
    </source>
</evidence>
<dbReference type="Pfam" id="PF12502">
    <property type="entry name" value="DUF3710"/>
    <property type="match status" value="1"/>
</dbReference>
<name>A0A6J7IBJ7_9ZZZZ</name>
<organism evidence="2">
    <name type="scientific">freshwater metagenome</name>
    <dbReference type="NCBI Taxonomy" id="449393"/>
    <lineage>
        <taxon>unclassified sequences</taxon>
        <taxon>metagenomes</taxon>
        <taxon>ecological metagenomes</taxon>
    </lineage>
</organism>
<dbReference type="AlphaFoldDB" id="A0A6J7IBJ7"/>